<dbReference type="EC" id="2.3.1.20" evidence="3"/>
<evidence type="ECO:0000256" key="1">
    <source>
        <dbReference type="ARBA" id="ARBA00004771"/>
    </source>
</evidence>
<reference evidence="8 9" key="1">
    <citation type="journal article" date="2024" name="Plant J.">
        <title>Genome sequences and population genomics reveal climatic adaptation and genomic divergence between two closely related sweetgum species.</title>
        <authorList>
            <person name="Xu W.Q."/>
            <person name="Ren C.Q."/>
            <person name="Zhang X.Y."/>
            <person name="Comes H.P."/>
            <person name="Liu X.H."/>
            <person name="Li Y.G."/>
            <person name="Kettle C.J."/>
            <person name="Jalonen R."/>
            <person name="Gaisberger H."/>
            <person name="Ma Y.Z."/>
            <person name="Qiu Y.X."/>
        </authorList>
    </citation>
    <scope>NUCLEOTIDE SEQUENCE [LARGE SCALE GENOMIC DNA]</scope>
    <source>
        <strain evidence="8">Hangzhou</strain>
    </source>
</reference>
<comment type="caution">
    <text evidence="8">The sequence shown here is derived from an EMBL/GenBank/DDBJ whole genome shotgun (WGS) entry which is preliminary data.</text>
</comment>
<organism evidence="8 9">
    <name type="scientific">Liquidambar formosana</name>
    <name type="common">Formosan gum</name>
    <dbReference type="NCBI Taxonomy" id="63359"/>
    <lineage>
        <taxon>Eukaryota</taxon>
        <taxon>Viridiplantae</taxon>
        <taxon>Streptophyta</taxon>
        <taxon>Embryophyta</taxon>
        <taxon>Tracheophyta</taxon>
        <taxon>Spermatophyta</taxon>
        <taxon>Magnoliopsida</taxon>
        <taxon>eudicotyledons</taxon>
        <taxon>Gunneridae</taxon>
        <taxon>Pentapetalae</taxon>
        <taxon>Saxifragales</taxon>
        <taxon>Altingiaceae</taxon>
        <taxon>Liquidambar</taxon>
    </lineage>
</organism>
<dbReference type="GO" id="GO:0019432">
    <property type="term" value="P:triglyceride biosynthetic process"/>
    <property type="evidence" value="ECO:0007669"/>
    <property type="project" value="TreeGrafter"/>
</dbReference>
<comment type="pathway">
    <text evidence="1">Glycerolipid metabolism; triacylglycerol biosynthesis.</text>
</comment>
<dbReference type="Proteomes" id="UP001415857">
    <property type="component" value="Unassembled WGS sequence"/>
</dbReference>
<sequence>MDSPEKFVEDYISNLSKTTIDKSKPLWDLHLLNVKTSEAEAVGIFRIHHSLGDGTSLMSLLLDCTRKMSDPEALPTVPVKKKPALCNSSGFWHYFLAFWSVFRLLWNTLVDVLMFMATALFLKDTKTPLEGPPGVEFTPRRFVHRTVSLDDMKLVKNALNAVS</sequence>
<dbReference type="Pfam" id="PF03007">
    <property type="entry name" value="WS_DGAT_cat"/>
    <property type="match status" value="1"/>
</dbReference>
<dbReference type="EMBL" id="JBBPBK010000008">
    <property type="protein sequence ID" value="KAK9279245.1"/>
    <property type="molecule type" value="Genomic_DNA"/>
</dbReference>
<dbReference type="SUPFAM" id="SSF52777">
    <property type="entry name" value="CoA-dependent acyltransferases"/>
    <property type="match status" value="1"/>
</dbReference>
<dbReference type="AlphaFoldDB" id="A0AAP0RMN5"/>
<dbReference type="GO" id="GO:0004144">
    <property type="term" value="F:diacylglycerol O-acyltransferase activity"/>
    <property type="evidence" value="ECO:0007669"/>
    <property type="project" value="UniProtKB-EC"/>
</dbReference>
<evidence type="ECO:0000313" key="8">
    <source>
        <dbReference type="EMBL" id="KAK9279245.1"/>
    </source>
</evidence>
<comment type="catalytic activity">
    <reaction evidence="6">
        <text>an acyl-CoA + a 1,2-diacyl-sn-glycerol = a triacyl-sn-glycerol + CoA</text>
        <dbReference type="Rhea" id="RHEA:10868"/>
        <dbReference type="ChEBI" id="CHEBI:17815"/>
        <dbReference type="ChEBI" id="CHEBI:57287"/>
        <dbReference type="ChEBI" id="CHEBI:58342"/>
        <dbReference type="ChEBI" id="CHEBI:64615"/>
        <dbReference type="EC" id="2.3.1.20"/>
    </reaction>
</comment>
<keyword evidence="9" id="KW-1185">Reference proteome</keyword>
<comment type="pathway">
    <text evidence="2">Lipid metabolism.</text>
</comment>
<evidence type="ECO:0000256" key="3">
    <source>
        <dbReference type="ARBA" id="ARBA00013244"/>
    </source>
</evidence>
<name>A0AAP0RMN5_LIQFO</name>
<dbReference type="PANTHER" id="PTHR31650:SF74">
    <property type="entry name" value="O-ACYLTRANSFERASE WSD1-LIKE"/>
    <property type="match status" value="1"/>
</dbReference>
<evidence type="ECO:0000256" key="5">
    <source>
        <dbReference type="ARBA" id="ARBA00023315"/>
    </source>
</evidence>
<proteinExistence type="predicted"/>
<accession>A0AAP0RMN5</accession>
<feature type="domain" description="O-acyltransferase WSD1-like N-terminal" evidence="7">
    <location>
        <begin position="9"/>
        <end position="160"/>
    </location>
</feature>
<evidence type="ECO:0000256" key="6">
    <source>
        <dbReference type="ARBA" id="ARBA00048109"/>
    </source>
</evidence>
<evidence type="ECO:0000256" key="2">
    <source>
        <dbReference type="ARBA" id="ARBA00005189"/>
    </source>
</evidence>
<keyword evidence="5" id="KW-0012">Acyltransferase</keyword>
<keyword evidence="4" id="KW-0808">Transferase</keyword>
<dbReference type="PANTHER" id="PTHR31650">
    <property type="entry name" value="O-ACYLTRANSFERASE (WSD1-LIKE) FAMILY PROTEIN"/>
    <property type="match status" value="1"/>
</dbReference>
<evidence type="ECO:0000259" key="7">
    <source>
        <dbReference type="Pfam" id="PF03007"/>
    </source>
</evidence>
<dbReference type="InterPro" id="IPR004255">
    <property type="entry name" value="O-acyltransferase_WSD1_N"/>
</dbReference>
<dbReference type="GO" id="GO:0005886">
    <property type="term" value="C:plasma membrane"/>
    <property type="evidence" value="ECO:0007669"/>
    <property type="project" value="TreeGrafter"/>
</dbReference>
<evidence type="ECO:0000256" key="4">
    <source>
        <dbReference type="ARBA" id="ARBA00022679"/>
    </source>
</evidence>
<gene>
    <name evidence="8" type="ORF">L1049_012923</name>
</gene>
<protein>
    <recommendedName>
        <fullName evidence="3">diacylglycerol O-acyltransferase</fullName>
        <ecNumber evidence="3">2.3.1.20</ecNumber>
    </recommendedName>
</protein>
<dbReference type="InterPro" id="IPR045034">
    <property type="entry name" value="O-acyltransferase_WSD1-like"/>
</dbReference>
<evidence type="ECO:0000313" key="9">
    <source>
        <dbReference type="Proteomes" id="UP001415857"/>
    </source>
</evidence>